<evidence type="ECO:0000256" key="2">
    <source>
        <dbReference type="SAM" id="SignalP"/>
    </source>
</evidence>
<name>A0ABS0IED4_9BACT</name>
<reference evidence="3 4" key="1">
    <citation type="submission" date="2020-11" db="EMBL/GenBank/DDBJ databases">
        <authorList>
            <person name="Kim M.K."/>
        </authorList>
    </citation>
    <scope>NUCLEOTIDE SEQUENCE [LARGE SCALE GENOMIC DNA]</scope>
    <source>
        <strain evidence="3 4">BT683</strain>
    </source>
</reference>
<gene>
    <name evidence="3" type="ORF">I2I05_04760</name>
</gene>
<proteinExistence type="predicted"/>
<feature type="compositionally biased region" description="Basic and acidic residues" evidence="1">
    <location>
        <begin position="58"/>
        <end position="124"/>
    </location>
</feature>
<evidence type="ECO:0000256" key="1">
    <source>
        <dbReference type="SAM" id="MobiDB-lite"/>
    </source>
</evidence>
<evidence type="ECO:0000313" key="3">
    <source>
        <dbReference type="EMBL" id="MBF9236698.1"/>
    </source>
</evidence>
<dbReference type="Proteomes" id="UP000597617">
    <property type="component" value="Unassembled WGS sequence"/>
</dbReference>
<keyword evidence="2" id="KW-0732">Signal</keyword>
<feature type="compositionally biased region" description="Basic and acidic residues" evidence="1">
    <location>
        <begin position="33"/>
        <end position="45"/>
    </location>
</feature>
<dbReference type="EMBL" id="JADQDQ010000002">
    <property type="protein sequence ID" value="MBF9236698.1"/>
    <property type="molecule type" value="Genomic_DNA"/>
</dbReference>
<keyword evidence="4" id="KW-1185">Reference proteome</keyword>
<evidence type="ECO:0000313" key="4">
    <source>
        <dbReference type="Proteomes" id="UP000597617"/>
    </source>
</evidence>
<dbReference type="RefSeq" id="WP_196281083.1">
    <property type="nucleotide sequence ID" value="NZ_JADQDQ010000002.1"/>
</dbReference>
<accession>A0ABS0IED4</accession>
<comment type="caution">
    <text evidence="3">The sequence shown here is derived from an EMBL/GenBank/DDBJ whole genome shotgun (WGS) entry which is preliminary data.</text>
</comment>
<organism evidence="3 4">
    <name type="scientific">Hymenobacter jeongseonensis</name>
    <dbReference type="NCBI Taxonomy" id="2791027"/>
    <lineage>
        <taxon>Bacteria</taxon>
        <taxon>Pseudomonadati</taxon>
        <taxon>Bacteroidota</taxon>
        <taxon>Cytophagia</taxon>
        <taxon>Cytophagales</taxon>
        <taxon>Hymenobacteraceae</taxon>
        <taxon>Hymenobacter</taxon>
    </lineage>
</organism>
<sequence>MKASLFSLIAAATLLASSTAFAAAPAAVSIERHDPNDRYNDRNSKDFNYGYNRNHRVTATERARWEAAHRNDRNDWKKNQKYDRKDDRRDDKNDRKDDRRDDKNDRKDDRRDYKDDRKDDRNNKDFNYGYDKKHRVTAQERARWEAAHRNDRR</sequence>
<feature type="signal peptide" evidence="2">
    <location>
        <begin position="1"/>
        <end position="22"/>
    </location>
</feature>
<feature type="compositionally biased region" description="Basic and acidic residues" evidence="1">
    <location>
        <begin position="137"/>
        <end position="153"/>
    </location>
</feature>
<feature type="chain" id="PRO_5047131459" evidence="2">
    <location>
        <begin position="23"/>
        <end position="153"/>
    </location>
</feature>
<feature type="region of interest" description="Disordered" evidence="1">
    <location>
        <begin position="33"/>
        <end position="153"/>
    </location>
</feature>
<protein>
    <submittedName>
        <fullName evidence="3">Uncharacterized protein</fullName>
    </submittedName>
</protein>